<dbReference type="Pfam" id="PF01497">
    <property type="entry name" value="Peripla_BP_2"/>
    <property type="match status" value="1"/>
</dbReference>
<keyword evidence="5" id="KW-1185">Reference proteome</keyword>
<protein>
    <submittedName>
        <fullName evidence="4">Iron complex transport system substrate-binding protein</fullName>
    </submittedName>
</protein>
<dbReference type="PANTHER" id="PTHR30535:SF7">
    <property type="entry name" value="IRON(III) DICITRATE-BINDING PROTEIN"/>
    <property type="match status" value="1"/>
</dbReference>
<gene>
    <name evidence="4" type="ORF">FB460_0898</name>
</gene>
<dbReference type="Gene3D" id="3.40.50.1980">
    <property type="entry name" value="Nitrogenase molybdenum iron protein domain"/>
    <property type="match status" value="2"/>
</dbReference>
<dbReference type="Proteomes" id="UP000316196">
    <property type="component" value="Unassembled WGS sequence"/>
</dbReference>
<feature type="domain" description="Fe/B12 periplasmic-binding" evidence="3">
    <location>
        <begin position="68"/>
        <end position="349"/>
    </location>
</feature>
<dbReference type="AlphaFoldDB" id="A0A542ZRW1"/>
<dbReference type="PANTHER" id="PTHR30535">
    <property type="entry name" value="VITAMIN B12-BINDING PROTEIN"/>
    <property type="match status" value="1"/>
</dbReference>
<evidence type="ECO:0000313" key="5">
    <source>
        <dbReference type="Proteomes" id="UP000316196"/>
    </source>
</evidence>
<dbReference type="SUPFAM" id="SSF53807">
    <property type="entry name" value="Helical backbone' metal receptor"/>
    <property type="match status" value="1"/>
</dbReference>
<dbReference type="InterPro" id="IPR002491">
    <property type="entry name" value="ABC_transptr_periplasmic_BD"/>
</dbReference>
<dbReference type="EMBL" id="VFOR01000001">
    <property type="protein sequence ID" value="TQL63098.1"/>
    <property type="molecule type" value="Genomic_DNA"/>
</dbReference>
<comment type="similarity">
    <text evidence="1">Belongs to the bacterial solute-binding protein 8 family.</text>
</comment>
<comment type="caution">
    <text evidence="4">The sequence shown here is derived from an EMBL/GenBank/DDBJ whole genome shotgun (WGS) entry which is preliminary data.</text>
</comment>
<feature type="signal peptide" evidence="2">
    <location>
        <begin position="1"/>
        <end position="31"/>
    </location>
</feature>
<dbReference type="PROSITE" id="PS50983">
    <property type="entry name" value="FE_B12_PBP"/>
    <property type="match status" value="1"/>
</dbReference>
<evidence type="ECO:0000259" key="3">
    <source>
        <dbReference type="PROSITE" id="PS50983"/>
    </source>
</evidence>
<evidence type="ECO:0000256" key="1">
    <source>
        <dbReference type="ARBA" id="ARBA00008814"/>
    </source>
</evidence>
<evidence type="ECO:0000313" key="4">
    <source>
        <dbReference type="EMBL" id="TQL63098.1"/>
    </source>
</evidence>
<name>A0A542ZRW1_9ACTN</name>
<accession>A0A542ZRW1</accession>
<proteinExistence type="inferred from homology"/>
<dbReference type="InterPro" id="IPR050902">
    <property type="entry name" value="ABC_Transporter_SBP"/>
</dbReference>
<reference evidence="4 5" key="1">
    <citation type="submission" date="2019-06" db="EMBL/GenBank/DDBJ databases">
        <title>Sequencing the genomes of 1000 actinobacteria strains.</title>
        <authorList>
            <person name="Klenk H.-P."/>
        </authorList>
    </citation>
    <scope>NUCLEOTIDE SEQUENCE [LARGE SCALE GENOMIC DNA]</scope>
    <source>
        <strain evidence="4 5">DSM 8251</strain>
    </source>
</reference>
<organism evidence="4 5">
    <name type="scientific">Propioniferax innocua</name>
    <dbReference type="NCBI Taxonomy" id="1753"/>
    <lineage>
        <taxon>Bacteria</taxon>
        <taxon>Bacillati</taxon>
        <taxon>Actinomycetota</taxon>
        <taxon>Actinomycetes</taxon>
        <taxon>Propionibacteriales</taxon>
        <taxon>Propionibacteriaceae</taxon>
        <taxon>Propioniferax</taxon>
    </lineage>
</organism>
<dbReference type="OrthoDB" id="9797850at2"/>
<feature type="chain" id="PRO_5039650843" evidence="2">
    <location>
        <begin position="32"/>
        <end position="349"/>
    </location>
</feature>
<keyword evidence="2" id="KW-0732">Signal</keyword>
<sequence length="349" mass="36706">MHPIRTRPGGPRLLRALALAAVAAFAVGACSAPDTQTTDPSAAPGSDTHPVSLENCGRTVTVETPPQRVVGLNQGTTEILLSLGLADRMVGTATWTDPIRDDLADANAGVERLADNYASLETVLATEPDFVAASFAPTLAEGGSGTFEDYAKVGVPAYLAHTDCAKAVQGQGAGDGARNEKLTMNDIHTDIRELALIMGESPAGEDLVASLDERLDAVEPPEGAEGTTVAFWFANSEAPYMAGGVGAPQIMADELGLTNVFDDRKDEWPQISWEAVAAENPDYLVIGDLTRDSQTAESAEAKIEFLTSNPVTREMDAVRKERFILLAGADMNPSIRTVDGIEKLAAGLA</sequence>
<dbReference type="PROSITE" id="PS51257">
    <property type="entry name" value="PROKAR_LIPOPROTEIN"/>
    <property type="match status" value="1"/>
</dbReference>
<dbReference type="RefSeq" id="WP_142092859.1">
    <property type="nucleotide sequence ID" value="NZ_BAAAMD010000001.1"/>
</dbReference>
<evidence type="ECO:0000256" key="2">
    <source>
        <dbReference type="SAM" id="SignalP"/>
    </source>
</evidence>